<dbReference type="Gene3D" id="2.60.120.620">
    <property type="entry name" value="q2cbj1_9rhob like domain"/>
    <property type="match status" value="1"/>
</dbReference>
<feature type="compositionally biased region" description="Acidic residues" evidence="1">
    <location>
        <begin position="54"/>
        <end position="81"/>
    </location>
</feature>
<feature type="compositionally biased region" description="Basic and acidic residues" evidence="1">
    <location>
        <begin position="37"/>
        <end position="53"/>
    </location>
</feature>
<feature type="region of interest" description="Disordered" evidence="1">
    <location>
        <begin position="1"/>
        <end position="93"/>
    </location>
</feature>
<dbReference type="Proteomes" id="UP001465976">
    <property type="component" value="Unassembled WGS sequence"/>
</dbReference>
<name>A0ABR3EZA9_9AGAR</name>
<sequence>MDAFMGGAPRGANSQHSEIENSEPRAQSSGRRLHTRTSLERARFTGSEHHDQSGDESEEQDDDEEHVEEVYQEQDDGEQEDDQAKVDEDGFPVITKPSKDIVRDFEDALSDLDFRGMFAFSKTYEDAPNPCLSLEGLGTVGLPLSQAEAKRLVKKSTQGSFAQGERTGVGRKPIGDTWEVDASKVHFEQTGWKAFMGRVVSEVCRVLGVNEQVSKPRCKLYKLLVHGTGSRILSDVDTEKTKGMFASIIVVLPSQFTGGDAHISHGGLKSVFNTSGPSATKTTVLSWYTDVTPEMEPIRSGYRLALSYNLYHTTTSLRPSISGQLDAFATLRHILLSWKQQKRGPRKIVYLLDHSYSCESLSASILEGGDARMVGLLDSLAKEVGFSLGLAHVEHTKHGIAEEKGEGCYGCSPRGYDSDEMEEDEVDVEMLEVSDEITALRPLVNLDGTLICENVAVNDSSETIPNDFFNEYTGWYDQEYEGYQGECEGTLTRYYRHSALVIWPRWVRLGREKGDRKTVYALQRLQCPDGPEPSMEELDLFDYACRWLNHSQYSSTVRPLCQAARRWKRADLWVQAAATLGDVNLARLLPWNEVTETISQFGFTEAINSDKLRDIVLSDPSITSRLEYLSNLETWACSPRVDVSHNLMLLFVQDMRTHTFDNLPSRTEPSELPFFTDEAFKCGGIQCWKTRLLPQVLKAPIDVEIVQTYAEYLTTEVDQLAPEARDQAHIREVVAELLASALEHLDLFQMRVITTRSPGSSSPAVMKHRGDPAAAMAFIAQCIESGNSTIAFNVLHRMTDLNRQVKEIARARATTVLLPLLELLEEDLQTNLFLSEQREIVEKLLTSIADHLDLYQFKAVTNSTGSGHHYSQSNLRTMVRGDPAPAMSFVTRCLQYGIPTLASKVLQRMKNVGGGSKEVTDARVFRVLLPLLELMENDRKTKSFLSDNQELVTELLASALNAVDLFQIKMTTPNAASWPSYNLTPTTKGNPAPAVSFIARCLESGNLRIASDALRRMADMTGQTSDIAQARATIVLLPLLQLLEKDPKTKPFLSSLPLAGVSEVAIPLALQAVKTKRQMLSEEAVCALLDGAIIGRTPHLLTTAILPEIRLRFSWNEVSWKACIEQLQSRLELATATNNSASSTHISAVAVEMAQRYAQMLALPTEPQTLGYFGTRPPTSQSIGIPTILETCVRLGGTPALKVVLKRVLERDLLADYLESTLIPLIPVLCRLAERQGMAVSAEPFASSLRRIMDNWAKLILGPRPDAATATAAPLFAQLKKFTCSQRECVEVRQFLGPNDVRRTIRLEKMSGPARKHVEKELKVHATTAATFETIRTTPPGLVVKKHNSLYQVARWQTIQQEGVQLLKEIGQDDVLQGIWGDAYPAFMKKMDVAPMINALIAVPASDSNHCPVPTAGPSQVPQSSCSAVPPSVASQGRRATTARQPVSSHTAPRGIAARTPLPHPGPLVRVIPRKRKAEDDIFIDLDSSP</sequence>
<organism evidence="2 3">
    <name type="scientific">Marasmius crinis-equi</name>
    <dbReference type="NCBI Taxonomy" id="585013"/>
    <lineage>
        <taxon>Eukaryota</taxon>
        <taxon>Fungi</taxon>
        <taxon>Dikarya</taxon>
        <taxon>Basidiomycota</taxon>
        <taxon>Agaricomycotina</taxon>
        <taxon>Agaricomycetes</taxon>
        <taxon>Agaricomycetidae</taxon>
        <taxon>Agaricales</taxon>
        <taxon>Marasmiineae</taxon>
        <taxon>Marasmiaceae</taxon>
        <taxon>Marasmius</taxon>
    </lineage>
</organism>
<feature type="compositionally biased region" description="Polar residues" evidence="1">
    <location>
        <begin position="1438"/>
        <end position="1451"/>
    </location>
</feature>
<gene>
    <name evidence="2" type="ORF">V5O48_013714</name>
</gene>
<dbReference type="EMBL" id="JBAHYK010001377">
    <property type="protein sequence ID" value="KAL0568271.1"/>
    <property type="molecule type" value="Genomic_DNA"/>
</dbReference>
<evidence type="ECO:0000313" key="2">
    <source>
        <dbReference type="EMBL" id="KAL0568271.1"/>
    </source>
</evidence>
<comment type="caution">
    <text evidence="2">The sequence shown here is derived from an EMBL/GenBank/DDBJ whole genome shotgun (WGS) entry which is preliminary data.</text>
</comment>
<accession>A0ABR3EZA9</accession>
<protein>
    <submittedName>
        <fullName evidence="2">Uncharacterized protein</fullName>
    </submittedName>
</protein>
<reference evidence="2 3" key="1">
    <citation type="submission" date="2024-02" db="EMBL/GenBank/DDBJ databases">
        <title>A draft genome for the cacao thread blight pathogen Marasmius crinis-equi.</title>
        <authorList>
            <person name="Cohen S.P."/>
            <person name="Baruah I.K."/>
            <person name="Amoako-Attah I."/>
            <person name="Bukari Y."/>
            <person name="Meinhardt L.W."/>
            <person name="Bailey B.A."/>
        </authorList>
    </citation>
    <scope>NUCLEOTIDE SEQUENCE [LARGE SCALE GENOMIC DNA]</scope>
    <source>
        <strain evidence="2 3">GH-76</strain>
    </source>
</reference>
<dbReference type="PANTHER" id="PTHR33099:SF7">
    <property type="entry name" value="MYND-TYPE DOMAIN-CONTAINING PROTEIN"/>
    <property type="match status" value="1"/>
</dbReference>
<evidence type="ECO:0000313" key="3">
    <source>
        <dbReference type="Proteomes" id="UP001465976"/>
    </source>
</evidence>
<feature type="region of interest" description="Disordered" evidence="1">
    <location>
        <begin position="1413"/>
        <end position="1469"/>
    </location>
</feature>
<dbReference type="PANTHER" id="PTHR33099">
    <property type="entry name" value="FE2OG DIOXYGENASE DOMAIN-CONTAINING PROTEIN"/>
    <property type="match status" value="1"/>
</dbReference>
<feature type="compositionally biased region" description="Low complexity" evidence="1">
    <location>
        <begin position="1418"/>
        <end position="1436"/>
    </location>
</feature>
<proteinExistence type="predicted"/>
<evidence type="ECO:0000256" key="1">
    <source>
        <dbReference type="SAM" id="MobiDB-lite"/>
    </source>
</evidence>
<keyword evidence="3" id="KW-1185">Reference proteome</keyword>